<dbReference type="CDD" id="cd04645">
    <property type="entry name" value="LbH_gamma_CA_like"/>
    <property type="match status" value="1"/>
</dbReference>
<protein>
    <submittedName>
        <fullName evidence="1">Gamma carbonic anhydrase family protein</fullName>
    </submittedName>
</protein>
<dbReference type="InterPro" id="IPR047324">
    <property type="entry name" value="LbH_gamma_CA-like"/>
</dbReference>
<dbReference type="EMBL" id="PDCJ01000001">
    <property type="protein sequence ID" value="PEG31936.1"/>
    <property type="molecule type" value="Genomic_DNA"/>
</dbReference>
<evidence type="ECO:0000313" key="1">
    <source>
        <dbReference type="EMBL" id="PEG31936.1"/>
    </source>
</evidence>
<dbReference type="STRING" id="137838.GCA_001458595_03395"/>
<dbReference type="RefSeq" id="WP_058296084.1">
    <property type="nucleotide sequence ID" value="NZ_CAMRXG010000037.1"/>
</dbReference>
<name>A0A2A7MJT3_9CLOT</name>
<sequence length="166" mass="18074">MIKNFKNKEPKIHKNTYIAETSVIIGNVNLDKNVNIWFGAVLRGDLENIVVGKNTNIQENTVIHTDEDYKVVIGEGCTIGHGAIIHGCEIGNNVLVGMGSIILNGSKIGNNTIIGAGSLITSNKVFEDNVLILGNPAKVVRKLTQEEIESNKKSSLNYVNLSNEFK</sequence>
<reference evidence="1 2" key="1">
    <citation type="submission" date="2017-10" db="EMBL/GenBank/DDBJ databases">
        <title>Effective Description of Clostridium neonatale sp. nov. linked to necrotizing enterocolitis in neonates and a clarification of species assignable to the genus Clostridium (Prazmowski 1880) emend. Lawson and Rainey 2016.</title>
        <authorList>
            <person name="Bernard K."/>
            <person name="Burdz T."/>
            <person name="Wiebe D."/>
            <person name="Balcewich B."/>
            <person name="Alfa M."/>
            <person name="Bernier A.-M."/>
        </authorList>
    </citation>
    <scope>NUCLEOTIDE SEQUENCE [LARGE SCALE GENOMIC DNA]</scope>
    <source>
        <strain evidence="1 2">LCDC99A005</strain>
    </source>
</reference>
<dbReference type="InterPro" id="IPR050484">
    <property type="entry name" value="Transf_Hexapept/Carb_Anhydrase"/>
</dbReference>
<organism evidence="1 2">
    <name type="scientific">Clostridium neonatale</name>
    <dbReference type="NCBI Taxonomy" id="137838"/>
    <lineage>
        <taxon>Bacteria</taxon>
        <taxon>Bacillati</taxon>
        <taxon>Bacillota</taxon>
        <taxon>Clostridia</taxon>
        <taxon>Eubacteriales</taxon>
        <taxon>Clostridiaceae</taxon>
        <taxon>Clostridium</taxon>
    </lineage>
</organism>
<comment type="caution">
    <text evidence="1">The sequence shown here is derived from an EMBL/GenBank/DDBJ whole genome shotgun (WGS) entry which is preliminary data.</text>
</comment>
<dbReference type="InterPro" id="IPR011004">
    <property type="entry name" value="Trimer_LpxA-like_sf"/>
</dbReference>
<proteinExistence type="predicted"/>
<dbReference type="InterPro" id="IPR001451">
    <property type="entry name" value="Hexapep"/>
</dbReference>
<dbReference type="PANTHER" id="PTHR13061">
    <property type="entry name" value="DYNACTIN SUBUNIT P25"/>
    <property type="match status" value="1"/>
</dbReference>
<dbReference type="PANTHER" id="PTHR13061:SF29">
    <property type="entry name" value="GAMMA CARBONIC ANHYDRASE-LIKE 1, MITOCHONDRIAL-RELATED"/>
    <property type="match status" value="1"/>
</dbReference>
<dbReference type="Proteomes" id="UP000220840">
    <property type="component" value="Unassembled WGS sequence"/>
</dbReference>
<dbReference type="Pfam" id="PF00132">
    <property type="entry name" value="Hexapep"/>
    <property type="match status" value="1"/>
</dbReference>
<gene>
    <name evidence="1" type="ORF">CQ394_09605</name>
</gene>
<dbReference type="AlphaFoldDB" id="A0A2A7MJT3"/>
<dbReference type="SUPFAM" id="SSF51161">
    <property type="entry name" value="Trimeric LpxA-like enzymes"/>
    <property type="match status" value="1"/>
</dbReference>
<accession>A0A2A7MJT3</accession>
<keyword evidence="2" id="KW-1185">Reference proteome</keyword>
<dbReference type="Gene3D" id="2.160.10.10">
    <property type="entry name" value="Hexapeptide repeat proteins"/>
    <property type="match status" value="1"/>
</dbReference>
<dbReference type="OrthoDB" id="9803036at2"/>
<evidence type="ECO:0000313" key="2">
    <source>
        <dbReference type="Proteomes" id="UP000220840"/>
    </source>
</evidence>